<feature type="domain" description="ABC transporter" evidence="7">
    <location>
        <begin position="596"/>
        <end position="824"/>
    </location>
</feature>
<proteinExistence type="inferred from homology"/>
<keyword evidence="5 8" id="KW-0067">ATP-binding</keyword>
<evidence type="ECO:0000313" key="8">
    <source>
        <dbReference type="EMBL" id="GLZ77065.1"/>
    </source>
</evidence>
<organism evidence="8 9">
    <name type="scientific">Actinorhabdospora filicis</name>
    <dbReference type="NCBI Taxonomy" id="1785913"/>
    <lineage>
        <taxon>Bacteria</taxon>
        <taxon>Bacillati</taxon>
        <taxon>Actinomycetota</taxon>
        <taxon>Actinomycetes</taxon>
        <taxon>Micromonosporales</taxon>
        <taxon>Micromonosporaceae</taxon>
        <taxon>Actinorhabdospora</taxon>
    </lineage>
</organism>
<dbReference type="GO" id="GO:0005524">
    <property type="term" value="F:ATP binding"/>
    <property type="evidence" value="ECO:0007669"/>
    <property type="project" value="UniProtKB-KW"/>
</dbReference>
<dbReference type="Proteomes" id="UP001165079">
    <property type="component" value="Unassembled WGS sequence"/>
</dbReference>
<dbReference type="InterPro" id="IPR008979">
    <property type="entry name" value="Galactose-bd-like_sf"/>
</dbReference>
<dbReference type="SUPFAM" id="SSF53474">
    <property type="entry name" value="alpha/beta-Hydrolases"/>
    <property type="match status" value="1"/>
</dbReference>
<dbReference type="PROSITE" id="PS50893">
    <property type="entry name" value="ABC_TRANSPORTER_2"/>
    <property type="match status" value="1"/>
</dbReference>
<dbReference type="PANTHER" id="PTHR43335:SF4">
    <property type="entry name" value="ABC TRANSPORTER, ATP-BINDING PROTEIN"/>
    <property type="match status" value="1"/>
</dbReference>
<reference evidence="8" key="1">
    <citation type="submission" date="2023-03" db="EMBL/GenBank/DDBJ databases">
        <title>Actinorhabdospora filicis NBRC 111898.</title>
        <authorList>
            <person name="Ichikawa N."/>
            <person name="Sato H."/>
            <person name="Tonouchi N."/>
        </authorList>
    </citation>
    <scope>NUCLEOTIDE SEQUENCE</scope>
    <source>
        <strain evidence="8">NBRC 111898</strain>
    </source>
</reference>
<gene>
    <name evidence="8" type="ORF">Afil01_18720</name>
</gene>
<name>A0A9W6SH71_9ACTN</name>
<dbReference type="Gene3D" id="3.40.50.300">
    <property type="entry name" value="P-loop containing nucleotide triphosphate hydrolases"/>
    <property type="match status" value="1"/>
</dbReference>
<dbReference type="InterPro" id="IPR003593">
    <property type="entry name" value="AAA+_ATPase"/>
</dbReference>
<comment type="caution">
    <text evidence="8">The sequence shown here is derived from an EMBL/GenBank/DDBJ whole genome shotgun (WGS) entry which is preliminary data.</text>
</comment>
<sequence length="835" mass="87654">MITAIVLLLVAGGGVVWQAVTAPPGHTTEDARLTVLSGPGRDEPVELDTTLYVPASTPAPAVLLAHGFGGTKDSVRESAEKLAGQGYVVLAYTARGFGNSGGEVHLNQPDYEVNDARALLDWLSRRSEVELDRAGDPRVAAVGGSYGGALSLLLAGYDQRVDAIVPQITWNDLAASLFPNNVVTDDPGPFGVGEPHQGVLKKSWAGLFFATGMGRGPTPNPACGRWAADICAVYQRIVASGELDDEARAVMAKASPKSVLDRISAPTLLVQGEADTLFGLDQADANARGITGAPVRVAWYSGGHDAQGAEADRNRVELLTGQWLAHYLKKEGDAPGGSFTYSTVTGIRNQQLDMSTLGYKADSYSGLSGASSQKVDLAGRPQAIASPPNGTPAAISSLPSLGSLASLAGSAGVGLDLPGQFAAYESEPLSAPLEITGAPTVRIKAASPTGEATLFVKLYDVPDNGNPTLPNGLIAPVKLTGLATDIAQAQPIEVRLPGIAQRFDAGHRLRVVIATADQAYANPVEPVTYTVVVDGPVTAPTVTASLLPSEDAIWQIALVVVLVAIPAGILIAWLTVRYRARRRVRNLVEADAETPLVVAGLRKTYKDGFVAVDGVDFRVERGQVVGLLGPNGAGKTTTLRTLMGLLQPTSGSLTVFGHQVTPGAPVLSRLGALVEGPGLLPHLSGVDNLRLFWRATGRPIEEAHLDEVIKIADLGERIHRKVRTYSHGMKQRVAIAQAMLGLPELLVLDEPTDGLDPPQIAEMRRVLHEYARDGRAVLVSSHLLAEVEQTCTHVVVMSRGRVVGAGEVADVIGTGTGARLEDAFLNLVENVGKDS</sequence>
<dbReference type="InterPro" id="IPR013736">
    <property type="entry name" value="Xaa-Pro_dipept_C"/>
</dbReference>
<keyword evidence="3" id="KW-0547">Nucleotide-binding</keyword>
<dbReference type="InterPro" id="IPR000383">
    <property type="entry name" value="Xaa-Pro-like_dom"/>
</dbReference>
<keyword evidence="9" id="KW-1185">Reference proteome</keyword>
<feature type="transmembrane region" description="Helical" evidence="6">
    <location>
        <begin position="552"/>
        <end position="576"/>
    </location>
</feature>
<dbReference type="SMART" id="SM00382">
    <property type="entry name" value="AAA"/>
    <property type="match status" value="1"/>
</dbReference>
<dbReference type="EMBL" id="BSTX01000001">
    <property type="protein sequence ID" value="GLZ77065.1"/>
    <property type="molecule type" value="Genomic_DNA"/>
</dbReference>
<evidence type="ECO:0000256" key="2">
    <source>
        <dbReference type="ARBA" id="ARBA00022448"/>
    </source>
</evidence>
<dbReference type="InterPro" id="IPR027417">
    <property type="entry name" value="P-loop_NTPase"/>
</dbReference>
<evidence type="ECO:0000313" key="9">
    <source>
        <dbReference type="Proteomes" id="UP001165079"/>
    </source>
</evidence>
<dbReference type="Pfam" id="PF02129">
    <property type="entry name" value="Peptidase_S15"/>
    <property type="match status" value="1"/>
</dbReference>
<dbReference type="AlphaFoldDB" id="A0A9W6SH71"/>
<dbReference type="InterPro" id="IPR017871">
    <property type="entry name" value="ABC_transporter-like_CS"/>
</dbReference>
<keyword evidence="2" id="KW-0813">Transport</keyword>
<evidence type="ECO:0000259" key="7">
    <source>
        <dbReference type="PROSITE" id="PS50893"/>
    </source>
</evidence>
<dbReference type="Gene3D" id="2.60.120.260">
    <property type="entry name" value="Galactose-binding domain-like"/>
    <property type="match status" value="1"/>
</dbReference>
<protein>
    <submittedName>
        <fullName evidence="8">ABC transporter ATP-binding protein</fullName>
    </submittedName>
</protein>
<dbReference type="GO" id="GO:0016887">
    <property type="term" value="F:ATP hydrolysis activity"/>
    <property type="evidence" value="ECO:0007669"/>
    <property type="project" value="InterPro"/>
</dbReference>
<evidence type="ECO:0000256" key="1">
    <source>
        <dbReference type="ARBA" id="ARBA00005417"/>
    </source>
</evidence>
<evidence type="ECO:0000256" key="5">
    <source>
        <dbReference type="ARBA" id="ARBA00022840"/>
    </source>
</evidence>
<dbReference type="PANTHER" id="PTHR43335">
    <property type="entry name" value="ABC TRANSPORTER, ATP-BINDING PROTEIN"/>
    <property type="match status" value="1"/>
</dbReference>
<dbReference type="InterPro" id="IPR029058">
    <property type="entry name" value="AB_hydrolase_fold"/>
</dbReference>
<keyword evidence="6" id="KW-0472">Membrane</keyword>
<dbReference type="Pfam" id="PF00005">
    <property type="entry name" value="ABC_tran"/>
    <property type="match status" value="1"/>
</dbReference>
<keyword evidence="4" id="KW-0378">Hydrolase</keyword>
<evidence type="ECO:0000256" key="4">
    <source>
        <dbReference type="ARBA" id="ARBA00022801"/>
    </source>
</evidence>
<dbReference type="SUPFAM" id="SSF52540">
    <property type="entry name" value="P-loop containing nucleoside triphosphate hydrolases"/>
    <property type="match status" value="1"/>
</dbReference>
<evidence type="ECO:0000256" key="6">
    <source>
        <dbReference type="SAM" id="Phobius"/>
    </source>
</evidence>
<keyword evidence="6" id="KW-1133">Transmembrane helix</keyword>
<dbReference type="SUPFAM" id="SSF49785">
    <property type="entry name" value="Galactose-binding domain-like"/>
    <property type="match status" value="1"/>
</dbReference>
<dbReference type="PROSITE" id="PS00211">
    <property type="entry name" value="ABC_TRANSPORTER_1"/>
    <property type="match status" value="1"/>
</dbReference>
<dbReference type="Pfam" id="PF08530">
    <property type="entry name" value="PepX_C"/>
    <property type="match status" value="1"/>
</dbReference>
<dbReference type="SMART" id="SM00939">
    <property type="entry name" value="PepX_C"/>
    <property type="match status" value="1"/>
</dbReference>
<evidence type="ECO:0000256" key="3">
    <source>
        <dbReference type="ARBA" id="ARBA00022741"/>
    </source>
</evidence>
<comment type="similarity">
    <text evidence="1">Belongs to the ABC transporter superfamily.</text>
</comment>
<dbReference type="Gene3D" id="3.40.50.1820">
    <property type="entry name" value="alpha/beta hydrolase"/>
    <property type="match status" value="1"/>
</dbReference>
<dbReference type="InterPro" id="IPR003439">
    <property type="entry name" value="ABC_transporter-like_ATP-bd"/>
</dbReference>
<dbReference type="GO" id="GO:0008239">
    <property type="term" value="F:dipeptidyl-peptidase activity"/>
    <property type="evidence" value="ECO:0007669"/>
    <property type="project" value="InterPro"/>
</dbReference>
<accession>A0A9W6SH71</accession>
<keyword evidence="6" id="KW-0812">Transmembrane</keyword>